<evidence type="ECO:0000313" key="1">
    <source>
        <dbReference type="EMBL" id="KAF0313185.1"/>
    </source>
</evidence>
<dbReference type="EMBL" id="VIIS01000105">
    <property type="protein sequence ID" value="KAF0313185.1"/>
    <property type="molecule type" value="Genomic_DNA"/>
</dbReference>
<comment type="caution">
    <text evidence="1">The sequence shown here is derived from an EMBL/GenBank/DDBJ whole genome shotgun (WGS) entry which is preliminary data.</text>
</comment>
<dbReference type="AlphaFoldDB" id="A0A6A4X1Q1"/>
<reference evidence="1 2" key="1">
    <citation type="submission" date="2019-07" db="EMBL/GenBank/DDBJ databases">
        <title>Draft genome assembly of a fouling barnacle, Amphibalanus amphitrite (Darwin, 1854): The first reference genome for Thecostraca.</title>
        <authorList>
            <person name="Kim W."/>
        </authorList>
    </citation>
    <scope>NUCLEOTIDE SEQUENCE [LARGE SCALE GENOMIC DNA]</scope>
    <source>
        <strain evidence="1">SNU_AA5</strain>
        <tissue evidence="1">Soma without cirri and trophi</tissue>
    </source>
</reference>
<protein>
    <submittedName>
        <fullName evidence="1">Uncharacterized protein</fullName>
    </submittedName>
</protein>
<name>A0A6A4X1Q1_AMPAM</name>
<dbReference type="InterPro" id="IPR053257">
    <property type="entry name" value="Cu-only_SOD"/>
</dbReference>
<dbReference type="PANTHER" id="PTHR20910">
    <property type="entry name" value="AGAP001623-PA"/>
    <property type="match status" value="1"/>
</dbReference>
<dbReference type="GO" id="GO:0046872">
    <property type="term" value="F:metal ion binding"/>
    <property type="evidence" value="ECO:0007669"/>
    <property type="project" value="InterPro"/>
</dbReference>
<dbReference type="OrthoDB" id="159229at2759"/>
<dbReference type="Proteomes" id="UP000440578">
    <property type="component" value="Unassembled WGS sequence"/>
</dbReference>
<dbReference type="GO" id="GO:0006801">
    <property type="term" value="P:superoxide metabolic process"/>
    <property type="evidence" value="ECO:0007669"/>
    <property type="project" value="InterPro"/>
</dbReference>
<keyword evidence="2" id="KW-1185">Reference proteome</keyword>
<dbReference type="InterPro" id="IPR036423">
    <property type="entry name" value="SOD-like_Cu/Zn_dom_sf"/>
</dbReference>
<dbReference type="SUPFAM" id="SSF49329">
    <property type="entry name" value="Cu,Zn superoxide dismutase-like"/>
    <property type="match status" value="1"/>
</dbReference>
<accession>A0A6A4X1Q1</accession>
<gene>
    <name evidence="1" type="ORF">FJT64_016243</name>
</gene>
<dbReference type="Gene3D" id="2.60.40.200">
    <property type="entry name" value="Superoxide dismutase, copper/zinc binding domain"/>
    <property type="match status" value="1"/>
</dbReference>
<sequence length="198" mass="22174">MLTGQAKLFTPCDRWLPLRWMCGNILWGYSPAEARQVTAIASFHHPHGYAWGYIRFSQLVYHTGGRSETVIELNLRHPGSNDRNVTSGHNWAIFVNPVGHDAAVKFFTSRCTAGGYRWNPDFIHLANPNAHDFYNEQCSPETPLRCEIGDLSGRLGTIDLGQKRVVMSDPNLPLDCQRQLLPGQHPLDGPEVGAEQNP</sequence>
<organism evidence="1 2">
    <name type="scientific">Amphibalanus amphitrite</name>
    <name type="common">Striped barnacle</name>
    <name type="synonym">Balanus amphitrite</name>
    <dbReference type="NCBI Taxonomy" id="1232801"/>
    <lineage>
        <taxon>Eukaryota</taxon>
        <taxon>Metazoa</taxon>
        <taxon>Ecdysozoa</taxon>
        <taxon>Arthropoda</taxon>
        <taxon>Crustacea</taxon>
        <taxon>Multicrustacea</taxon>
        <taxon>Cirripedia</taxon>
        <taxon>Thoracica</taxon>
        <taxon>Thoracicalcarea</taxon>
        <taxon>Balanomorpha</taxon>
        <taxon>Balanoidea</taxon>
        <taxon>Balanidae</taxon>
        <taxon>Amphibalaninae</taxon>
        <taxon>Amphibalanus</taxon>
    </lineage>
</organism>
<evidence type="ECO:0000313" key="2">
    <source>
        <dbReference type="Proteomes" id="UP000440578"/>
    </source>
</evidence>
<dbReference type="PANTHER" id="PTHR20910:SF1">
    <property type="entry name" value="SUPEROXIDE DISMUTASE COPPER_ZINC BINDING DOMAIN-CONTAINING PROTEIN"/>
    <property type="match status" value="1"/>
</dbReference>
<proteinExistence type="predicted"/>